<dbReference type="RefSeq" id="XP_021872981.1">
    <property type="nucleotide sequence ID" value="XM_022017951.1"/>
</dbReference>
<comment type="similarity">
    <text evidence="1">Belongs to the LTO1 family.</text>
</comment>
<dbReference type="InterPro" id="IPR052436">
    <property type="entry name" value="LTO1_adapter"/>
</dbReference>
<evidence type="ECO:0000256" key="2">
    <source>
        <dbReference type="SAM" id="MobiDB-lite"/>
    </source>
</evidence>
<feature type="region of interest" description="Disordered" evidence="2">
    <location>
        <begin position="184"/>
        <end position="219"/>
    </location>
</feature>
<dbReference type="PANTHER" id="PTHR28532">
    <property type="entry name" value="GEO13458P1"/>
    <property type="match status" value="1"/>
</dbReference>
<dbReference type="InterPro" id="IPR019191">
    <property type="entry name" value="Essential_protein_Yae1_N"/>
</dbReference>
<gene>
    <name evidence="4" type="ORF">BD324DRAFT_649208</name>
</gene>
<feature type="region of interest" description="Disordered" evidence="2">
    <location>
        <begin position="109"/>
        <end position="132"/>
    </location>
</feature>
<name>A0A1Y1UM31_9TREE</name>
<organism evidence="4 5">
    <name type="scientific">Kockovaella imperatae</name>
    <dbReference type="NCBI Taxonomy" id="4999"/>
    <lineage>
        <taxon>Eukaryota</taxon>
        <taxon>Fungi</taxon>
        <taxon>Dikarya</taxon>
        <taxon>Basidiomycota</taxon>
        <taxon>Agaricomycotina</taxon>
        <taxon>Tremellomycetes</taxon>
        <taxon>Tremellales</taxon>
        <taxon>Cuniculitremaceae</taxon>
        <taxon>Kockovaella</taxon>
    </lineage>
</organism>
<keyword evidence="5" id="KW-1185">Reference proteome</keyword>
<sequence length="219" mass="23664">MAEHASMRSDDPFEMDEDPLQEAADVEARFYAQGYDDGHAHGRLHGLFEGRQLGKEKAFELWEEVGFYEGSAMFWMKRLGGGGDKSNGSKSKEARALTHAKTLYEMIQGLPTSNPSPESGNPPSAAETDMDASANVDSAVTVADQGGDFDLPSLVSAIRAKYRLLCASLGIRPRLVAGSASIRSRSEGAEEDPPFDSAEMQVEGIEGPMKGVDTSKLRF</sequence>
<dbReference type="PANTHER" id="PTHR28532:SF1">
    <property type="entry name" value="ORAL CANCER OVEREXPRESSED 1"/>
    <property type="match status" value="1"/>
</dbReference>
<reference evidence="4 5" key="1">
    <citation type="submission" date="2017-03" db="EMBL/GenBank/DDBJ databases">
        <title>Widespread Adenine N6-methylation of Active Genes in Fungi.</title>
        <authorList>
            <consortium name="DOE Joint Genome Institute"/>
            <person name="Mondo S.J."/>
            <person name="Dannebaum R.O."/>
            <person name="Kuo R.C."/>
            <person name="Louie K.B."/>
            <person name="Bewick A.J."/>
            <person name="Labutti K."/>
            <person name="Haridas S."/>
            <person name="Kuo A."/>
            <person name="Salamov A."/>
            <person name="Ahrendt S.R."/>
            <person name="Lau R."/>
            <person name="Bowen B.P."/>
            <person name="Lipzen A."/>
            <person name="Sullivan W."/>
            <person name="Andreopoulos W.B."/>
            <person name="Clum A."/>
            <person name="Lindquist E."/>
            <person name="Daum C."/>
            <person name="Northen T.R."/>
            <person name="Ramamoorthy G."/>
            <person name="Schmitz R.J."/>
            <person name="Gryganskyi A."/>
            <person name="Culley D."/>
            <person name="Magnuson J."/>
            <person name="James T.Y."/>
            <person name="O'Malley M.A."/>
            <person name="Stajich J.E."/>
            <person name="Spatafora J.W."/>
            <person name="Visel A."/>
            <person name="Grigoriev I.V."/>
        </authorList>
    </citation>
    <scope>NUCLEOTIDE SEQUENCE [LARGE SCALE GENOMIC DNA]</scope>
    <source>
        <strain evidence="4 5">NRRL Y-17943</strain>
    </source>
</reference>
<dbReference type="Proteomes" id="UP000193218">
    <property type="component" value="Unassembled WGS sequence"/>
</dbReference>
<dbReference type="EMBL" id="NBSH01000003">
    <property type="protein sequence ID" value="ORX39118.1"/>
    <property type="molecule type" value="Genomic_DNA"/>
</dbReference>
<evidence type="ECO:0000256" key="1">
    <source>
        <dbReference type="ARBA" id="ARBA00038090"/>
    </source>
</evidence>
<dbReference type="STRING" id="4999.A0A1Y1UM31"/>
<evidence type="ECO:0000313" key="5">
    <source>
        <dbReference type="Proteomes" id="UP000193218"/>
    </source>
</evidence>
<accession>A0A1Y1UM31</accession>
<proteinExistence type="inferred from homology"/>
<dbReference type="Pfam" id="PF09811">
    <property type="entry name" value="Yae1_N"/>
    <property type="match status" value="1"/>
</dbReference>
<dbReference type="GeneID" id="33559760"/>
<evidence type="ECO:0000313" key="4">
    <source>
        <dbReference type="EMBL" id="ORX39118.1"/>
    </source>
</evidence>
<evidence type="ECO:0000259" key="3">
    <source>
        <dbReference type="Pfam" id="PF09811"/>
    </source>
</evidence>
<feature type="compositionally biased region" description="Low complexity" evidence="2">
    <location>
        <begin position="113"/>
        <end position="127"/>
    </location>
</feature>
<feature type="domain" description="Essential protein Yae1 N-terminal" evidence="3">
    <location>
        <begin position="34"/>
        <end position="70"/>
    </location>
</feature>
<protein>
    <recommendedName>
        <fullName evidence="3">Essential protein Yae1 N-terminal domain-containing protein</fullName>
    </recommendedName>
</protein>
<comment type="caution">
    <text evidence="4">The sequence shown here is derived from an EMBL/GenBank/DDBJ whole genome shotgun (WGS) entry which is preliminary data.</text>
</comment>
<dbReference type="AlphaFoldDB" id="A0A1Y1UM31"/>
<dbReference type="InParanoid" id="A0A1Y1UM31"/>
<dbReference type="OrthoDB" id="48036at2759"/>